<proteinExistence type="predicted"/>
<evidence type="ECO:0008006" key="3">
    <source>
        <dbReference type="Google" id="ProtNLM"/>
    </source>
</evidence>
<reference evidence="1 2" key="1">
    <citation type="submission" date="2015-08" db="EMBL/GenBank/DDBJ databases">
        <authorList>
            <person name="Babu N.S."/>
            <person name="Beckwith C.J."/>
            <person name="Beseler K.G."/>
            <person name="Brison A."/>
            <person name="Carone J.V."/>
            <person name="Caskin T.P."/>
            <person name="Diamond M."/>
            <person name="Durham M.E."/>
            <person name="Foxe J.M."/>
            <person name="Go M."/>
            <person name="Henderson B.A."/>
            <person name="Jones I.B."/>
            <person name="McGettigan J.A."/>
            <person name="Micheletti S.J."/>
            <person name="Nasrallah M.E."/>
            <person name="Ortiz D."/>
            <person name="Piller C.R."/>
            <person name="Privatt S.R."/>
            <person name="Schneider S.L."/>
            <person name="Sharp S."/>
            <person name="Smith T.C."/>
            <person name="Stanton J.D."/>
            <person name="Ullery H.E."/>
            <person name="Wilson R.J."/>
            <person name="Serrano M.G."/>
            <person name="Buck G."/>
            <person name="Lee V."/>
            <person name="Wang Y."/>
            <person name="Carvalho R."/>
            <person name="Voegtly L."/>
            <person name="Shi R."/>
            <person name="Duckworth R."/>
            <person name="Johnson A."/>
            <person name="Loviza R."/>
            <person name="Walstead R."/>
            <person name="Shah Z."/>
            <person name="Kiflezghi M."/>
            <person name="Wade K."/>
            <person name="Ball S.L."/>
            <person name="Bradley K.W."/>
            <person name="Asai D.J."/>
            <person name="Bowman C.A."/>
            <person name="Russell D.A."/>
            <person name="Pope W.H."/>
            <person name="Jacobs-Sera D."/>
            <person name="Hendrix R.W."/>
            <person name="Hatfull G.F."/>
        </authorList>
    </citation>
    <scope>NUCLEOTIDE SEQUENCE [LARGE SCALE GENOMIC DNA]</scope>
    <source>
        <strain evidence="1 2">DSM 27710</strain>
    </source>
</reference>
<name>A0A0K1P9J2_9BACT</name>
<gene>
    <name evidence="1" type="ORF">AKJ08_0483</name>
</gene>
<dbReference type="KEGG" id="vin:AKJ08_0483"/>
<dbReference type="Proteomes" id="UP000055590">
    <property type="component" value="Chromosome"/>
</dbReference>
<dbReference type="AlphaFoldDB" id="A0A0K1P9J2"/>
<dbReference type="EMBL" id="CP012332">
    <property type="protein sequence ID" value="AKU90096.1"/>
    <property type="molecule type" value="Genomic_DNA"/>
</dbReference>
<organism evidence="1 2">
    <name type="scientific">Vulgatibacter incomptus</name>
    <dbReference type="NCBI Taxonomy" id="1391653"/>
    <lineage>
        <taxon>Bacteria</taxon>
        <taxon>Pseudomonadati</taxon>
        <taxon>Myxococcota</taxon>
        <taxon>Myxococcia</taxon>
        <taxon>Myxococcales</taxon>
        <taxon>Cystobacterineae</taxon>
        <taxon>Vulgatibacteraceae</taxon>
        <taxon>Vulgatibacter</taxon>
    </lineage>
</organism>
<sequence>MNDAEVVPPLPGVGIPPDQLWPGPEAVPILACARSSPHRPRWDLVGRRGKEDGSGGTDVFVVEAEGWCLKTSMRRRFPKRHDAQEAMRVLGDSKRRLGAWMPSHSALAVSEGHGGDWWLWTICPWLTTLRTRMTAAESLGDEAALGAVLGVYAEAATASLRMALAQHVVLDVHPSNFGFGGPALHYLDDHIAVGSSLPGIGHALLQRIEEYAELPGAIVRYLALLERALLTLSPIERAQIGLAEAFEQTLAQSEGAQRAKERLVRFSSRNAR</sequence>
<evidence type="ECO:0000313" key="1">
    <source>
        <dbReference type="EMBL" id="AKU90096.1"/>
    </source>
</evidence>
<dbReference type="RefSeq" id="WP_050724596.1">
    <property type="nucleotide sequence ID" value="NZ_CP012332.1"/>
</dbReference>
<keyword evidence="2" id="KW-1185">Reference proteome</keyword>
<accession>A0A0K1P9J2</accession>
<dbReference type="STRING" id="1391653.AKJ08_0483"/>
<evidence type="ECO:0000313" key="2">
    <source>
        <dbReference type="Proteomes" id="UP000055590"/>
    </source>
</evidence>
<protein>
    <recommendedName>
        <fullName evidence="3">Aminoglycoside phosphotransferase domain-containing protein</fullName>
    </recommendedName>
</protein>